<accession>A0A9P4QQK2</accession>
<keyword evidence="2" id="KW-0677">Repeat</keyword>
<dbReference type="GO" id="GO:0000977">
    <property type="term" value="F:RNA polymerase II transcription regulatory region sequence-specific DNA binding"/>
    <property type="evidence" value="ECO:0007669"/>
    <property type="project" value="TreeGrafter"/>
</dbReference>
<dbReference type="InterPro" id="IPR001356">
    <property type="entry name" value="HD"/>
</dbReference>
<feature type="compositionally biased region" description="Polar residues" evidence="8">
    <location>
        <begin position="311"/>
        <end position="328"/>
    </location>
</feature>
<dbReference type="PANTHER" id="PTHR24409:SF418">
    <property type="entry name" value="SI:CH73-221F6.1"/>
    <property type="match status" value="1"/>
</dbReference>
<feature type="domain" description="Homeobox" evidence="9">
    <location>
        <begin position="161"/>
        <end position="221"/>
    </location>
</feature>
<dbReference type="InterPro" id="IPR013087">
    <property type="entry name" value="Znf_C2H2_type"/>
</dbReference>
<keyword evidence="4" id="KW-0862">Zinc</keyword>
<comment type="subcellular location">
    <subcellularLocation>
        <location evidence="6 7">Nucleus</location>
    </subcellularLocation>
</comment>
<evidence type="ECO:0000256" key="6">
    <source>
        <dbReference type="PROSITE-ProRule" id="PRU00108"/>
    </source>
</evidence>
<feature type="compositionally biased region" description="Low complexity" evidence="8">
    <location>
        <begin position="299"/>
        <end position="310"/>
    </location>
</feature>
<keyword evidence="6 7" id="KW-0238">DNA-binding</keyword>
<keyword evidence="1" id="KW-0479">Metal-binding</keyword>
<feature type="compositionally biased region" description="Basic and acidic residues" evidence="8">
    <location>
        <begin position="726"/>
        <end position="735"/>
    </location>
</feature>
<evidence type="ECO:0000256" key="3">
    <source>
        <dbReference type="ARBA" id="ARBA00022771"/>
    </source>
</evidence>
<evidence type="ECO:0000256" key="2">
    <source>
        <dbReference type="ARBA" id="ARBA00022737"/>
    </source>
</evidence>
<dbReference type="SMART" id="SM00355">
    <property type="entry name" value="ZnF_C2H2"/>
    <property type="match status" value="6"/>
</dbReference>
<dbReference type="GO" id="GO:0000981">
    <property type="term" value="F:DNA-binding transcription factor activity, RNA polymerase II-specific"/>
    <property type="evidence" value="ECO:0007669"/>
    <property type="project" value="TreeGrafter"/>
</dbReference>
<dbReference type="OrthoDB" id="10056939at2759"/>
<dbReference type="PANTHER" id="PTHR24409">
    <property type="entry name" value="ZINC FINGER PROTEIN 142"/>
    <property type="match status" value="1"/>
</dbReference>
<dbReference type="CDD" id="cd00086">
    <property type="entry name" value="homeodomain"/>
    <property type="match status" value="1"/>
</dbReference>
<protein>
    <submittedName>
        <fullName evidence="11">Uncharacterized protein</fullName>
    </submittedName>
</protein>
<evidence type="ECO:0000256" key="7">
    <source>
        <dbReference type="RuleBase" id="RU000682"/>
    </source>
</evidence>
<keyword evidence="6 7" id="KW-0539">Nucleus</keyword>
<keyword evidence="6 7" id="KW-0371">Homeobox</keyword>
<evidence type="ECO:0000256" key="4">
    <source>
        <dbReference type="ARBA" id="ARBA00022833"/>
    </source>
</evidence>
<dbReference type="PROSITE" id="PS50071">
    <property type="entry name" value="HOMEOBOX_2"/>
    <property type="match status" value="1"/>
</dbReference>
<dbReference type="PROSITE" id="PS50157">
    <property type="entry name" value="ZINC_FINGER_C2H2_2"/>
    <property type="match status" value="1"/>
</dbReference>
<comment type="caution">
    <text evidence="11">The sequence shown here is derived from an EMBL/GenBank/DDBJ whole genome shotgun (WGS) entry which is preliminary data.</text>
</comment>
<feature type="compositionally biased region" description="Basic residues" evidence="8">
    <location>
        <begin position="341"/>
        <end position="350"/>
    </location>
</feature>
<evidence type="ECO:0000259" key="9">
    <source>
        <dbReference type="PROSITE" id="PS50071"/>
    </source>
</evidence>
<dbReference type="GO" id="GO:0005634">
    <property type="term" value="C:nucleus"/>
    <property type="evidence" value="ECO:0007669"/>
    <property type="project" value="UniProtKB-SubCell"/>
</dbReference>
<evidence type="ECO:0000256" key="5">
    <source>
        <dbReference type="PROSITE-ProRule" id="PRU00042"/>
    </source>
</evidence>
<reference evidence="11" key="1">
    <citation type="journal article" date="2020" name="Stud. Mycol.">
        <title>101 Dothideomycetes genomes: a test case for predicting lifestyles and emergence of pathogens.</title>
        <authorList>
            <person name="Haridas S."/>
            <person name="Albert R."/>
            <person name="Binder M."/>
            <person name="Bloem J."/>
            <person name="Labutti K."/>
            <person name="Salamov A."/>
            <person name="Andreopoulos B."/>
            <person name="Baker S."/>
            <person name="Barry K."/>
            <person name="Bills G."/>
            <person name="Bluhm B."/>
            <person name="Cannon C."/>
            <person name="Castanera R."/>
            <person name="Culley D."/>
            <person name="Daum C."/>
            <person name="Ezra D."/>
            <person name="Gonzalez J."/>
            <person name="Henrissat B."/>
            <person name="Kuo A."/>
            <person name="Liang C."/>
            <person name="Lipzen A."/>
            <person name="Lutzoni F."/>
            <person name="Magnuson J."/>
            <person name="Mondo S."/>
            <person name="Nolan M."/>
            <person name="Ohm R."/>
            <person name="Pangilinan J."/>
            <person name="Park H.-J."/>
            <person name="Ramirez L."/>
            <person name="Alfaro M."/>
            <person name="Sun H."/>
            <person name="Tritt A."/>
            <person name="Yoshinaga Y."/>
            <person name="Zwiers L.-H."/>
            <person name="Turgeon B."/>
            <person name="Goodwin S."/>
            <person name="Spatafora J."/>
            <person name="Crous P."/>
            <person name="Grigoriev I."/>
        </authorList>
    </citation>
    <scope>NUCLEOTIDE SEQUENCE</scope>
    <source>
        <strain evidence="11">CBS 125425</strain>
    </source>
</reference>
<evidence type="ECO:0000256" key="1">
    <source>
        <dbReference type="ARBA" id="ARBA00022723"/>
    </source>
</evidence>
<dbReference type="Pfam" id="PF00046">
    <property type="entry name" value="Homeodomain"/>
    <property type="match status" value="1"/>
</dbReference>
<feature type="DNA-binding region" description="Homeobox" evidence="6">
    <location>
        <begin position="163"/>
        <end position="222"/>
    </location>
</feature>
<keyword evidence="3 5" id="KW-0863">Zinc-finger</keyword>
<feature type="region of interest" description="Disordered" evidence="8">
    <location>
        <begin position="292"/>
        <end position="353"/>
    </location>
</feature>
<dbReference type="Proteomes" id="UP000799444">
    <property type="component" value="Unassembled WGS sequence"/>
</dbReference>
<feature type="domain" description="C2H2-type" evidence="10">
    <location>
        <begin position="375"/>
        <end position="403"/>
    </location>
</feature>
<evidence type="ECO:0000259" key="10">
    <source>
        <dbReference type="PROSITE" id="PS50157"/>
    </source>
</evidence>
<evidence type="ECO:0000313" key="12">
    <source>
        <dbReference type="Proteomes" id="UP000799444"/>
    </source>
</evidence>
<name>A0A9P4QQK2_9PLEO</name>
<feature type="region of interest" description="Disordered" evidence="8">
    <location>
        <begin position="713"/>
        <end position="775"/>
    </location>
</feature>
<gene>
    <name evidence="11" type="ORF">EJ04DRAFT_527467</name>
</gene>
<dbReference type="InterPro" id="IPR009057">
    <property type="entry name" value="Homeodomain-like_sf"/>
</dbReference>
<dbReference type="SUPFAM" id="SSF46689">
    <property type="entry name" value="Homeodomain-like"/>
    <property type="match status" value="1"/>
</dbReference>
<keyword evidence="12" id="KW-1185">Reference proteome</keyword>
<dbReference type="GO" id="GO:0008270">
    <property type="term" value="F:zinc ion binding"/>
    <property type="evidence" value="ECO:0007669"/>
    <property type="project" value="UniProtKB-KW"/>
</dbReference>
<evidence type="ECO:0000313" key="11">
    <source>
        <dbReference type="EMBL" id="KAF2729850.1"/>
    </source>
</evidence>
<proteinExistence type="predicted"/>
<feature type="compositionally biased region" description="Basic residues" evidence="8">
    <location>
        <begin position="151"/>
        <end position="166"/>
    </location>
</feature>
<dbReference type="SMART" id="SM00389">
    <property type="entry name" value="HOX"/>
    <property type="match status" value="1"/>
</dbReference>
<dbReference type="EMBL" id="ML996233">
    <property type="protein sequence ID" value="KAF2729850.1"/>
    <property type="molecule type" value="Genomic_DNA"/>
</dbReference>
<organism evidence="11 12">
    <name type="scientific">Polyplosphaeria fusca</name>
    <dbReference type="NCBI Taxonomy" id="682080"/>
    <lineage>
        <taxon>Eukaryota</taxon>
        <taxon>Fungi</taxon>
        <taxon>Dikarya</taxon>
        <taxon>Ascomycota</taxon>
        <taxon>Pezizomycotina</taxon>
        <taxon>Dothideomycetes</taxon>
        <taxon>Pleosporomycetidae</taxon>
        <taxon>Pleosporales</taxon>
        <taxon>Tetraplosphaeriaceae</taxon>
        <taxon>Polyplosphaeria</taxon>
    </lineage>
</organism>
<evidence type="ECO:0000256" key="8">
    <source>
        <dbReference type="SAM" id="MobiDB-lite"/>
    </source>
</evidence>
<dbReference type="PROSITE" id="PS00028">
    <property type="entry name" value="ZINC_FINGER_C2H2_1"/>
    <property type="match status" value="2"/>
</dbReference>
<dbReference type="Gene3D" id="1.10.10.60">
    <property type="entry name" value="Homeodomain-like"/>
    <property type="match status" value="1"/>
</dbReference>
<feature type="region of interest" description="Disordered" evidence="8">
    <location>
        <begin position="127"/>
        <end position="174"/>
    </location>
</feature>
<dbReference type="AlphaFoldDB" id="A0A9P4QQK2"/>
<sequence length="856" mass="96727">MDSDALGSIDDFFDFDQLDPHQLGAFNESHNACFDGFALPSFELGVEWPAAPALPPAAVQYVEPRDLMRDSSGQGASHDIIDCPSSPIQEYGHVFAPVEAISQPGACSLGLEDLCLSTSALHAVPISEPSINDAPSSPPQSLRKPQEAKGARSRKQRQIPAKRRNQQSRLPPEARQILEEKFSLNPYPCSWELDIIAHQTKLDIKRVRTWFNNTRARKEVPRRSEQEIECDETEYHQLAPRLSHESLEALANQDEDVPQPPLEAYLASSYRDEAAAVSAIRAAIDTFSPLERTDTTVDSSSASRAGKASSVITSLTSSDGSAPTSYTMSSNSSNVSSFGRERRRGRRRTTWRNSPYGSAKLENLYYPLPKPDLPFFCTFCPRSFKTKYEWTRHEDSVHALRTTWVCCNTKQDKLSFCPFCGQLEPDDYHMASHNYQQCRNKPETQRTFFRRDHFIQHLHHVHFRAKHPSTSLGCQARLSSDEGHDYGCKDLAMKWRNFGAPMRTDDPMLHCGFCGKISQDWSARCQHVAEHLIEGSCRRSSWWPARAETQLENLCVPQTIGPFRCRYCFKVFTNAEAIAKHTHCQVWSCRFLDSFDAVASESNGPPLCPQFPSPKAHHCHLCGAGYKSTTSHIDHAQQYHSYRQCGQEMYSSEQEFLQHLHESHGASSPALLLQRRAIITRNFTRKQPSAFEAIDFDEMMQGCREEEFPSRTFVDPFTDEDPAPFDAKRTAEKSPEPPVQRRKKTRDRLSEMADIPAKVQRKRARKASEAETESQGPRFFRLDPIVPFLSSRIYFLRNAKTSNLLSDGSALLEEMPHSHIASLVMSSGLLGMAGVRFPVQMKKDEESGLVELALED</sequence>